<feature type="chain" id="PRO_5014759900" description="Secreted protein" evidence="2">
    <location>
        <begin position="18"/>
        <end position="115"/>
    </location>
</feature>
<proteinExistence type="predicted"/>
<keyword evidence="2" id="KW-0732">Signal</keyword>
<feature type="signal peptide" evidence="2">
    <location>
        <begin position="1"/>
        <end position="17"/>
    </location>
</feature>
<keyword evidence="1" id="KW-1133">Transmembrane helix</keyword>
<feature type="transmembrane region" description="Helical" evidence="1">
    <location>
        <begin position="93"/>
        <end position="113"/>
    </location>
</feature>
<organism evidence="3">
    <name type="scientific">Anopheles darlingi</name>
    <name type="common">Mosquito</name>
    <dbReference type="NCBI Taxonomy" id="43151"/>
    <lineage>
        <taxon>Eukaryota</taxon>
        <taxon>Metazoa</taxon>
        <taxon>Ecdysozoa</taxon>
        <taxon>Arthropoda</taxon>
        <taxon>Hexapoda</taxon>
        <taxon>Insecta</taxon>
        <taxon>Pterygota</taxon>
        <taxon>Neoptera</taxon>
        <taxon>Endopterygota</taxon>
        <taxon>Diptera</taxon>
        <taxon>Nematocera</taxon>
        <taxon>Culicoidea</taxon>
        <taxon>Culicidae</taxon>
        <taxon>Anophelinae</taxon>
        <taxon>Anopheles</taxon>
    </lineage>
</organism>
<keyword evidence="1" id="KW-0812">Transmembrane</keyword>
<dbReference type="EMBL" id="GGFL01009009">
    <property type="protein sequence ID" value="MBW73187.1"/>
    <property type="molecule type" value="Transcribed_RNA"/>
</dbReference>
<accession>A0A2M4D6L1</accession>
<evidence type="ECO:0008006" key="4">
    <source>
        <dbReference type="Google" id="ProtNLM"/>
    </source>
</evidence>
<evidence type="ECO:0000256" key="2">
    <source>
        <dbReference type="SAM" id="SignalP"/>
    </source>
</evidence>
<sequence>MFSVNLFFLLWLSLSLSSYGLGCGGVGMITIRSCASFPVFGYCFAPFFLVFFFFFLRFRFGVVFFLSFLVQYRSLFRRMDAGIVMGKVVREMVLRHCVTAVVLLFIIFIFSLFCF</sequence>
<dbReference type="AlphaFoldDB" id="A0A2M4D6L1"/>
<reference evidence="3" key="1">
    <citation type="submission" date="2018-01" db="EMBL/GenBank/DDBJ databases">
        <title>An insight into the sialome of Amazonian anophelines.</title>
        <authorList>
            <person name="Ribeiro J.M."/>
            <person name="Scarpassa V."/>
            <person name="Calvo E."/>
        </authorList>
    </citation>
    <scope>NUCLEOTIDE SEQUENCE</scope>
</reference>
<name>A0A2M4D6L1_ANODA</name>
<keyword evidence="1" id="KW-0472">Membrane</keyword>
<evidence type="ECO:0000256" key="1">
    <source>
        <dbReference type="SAM" id="Phobius"/>
    </source>
</evidence>
<feature type="transmembrane region" description="Helical" evidence="1">
    <location>
        <begin position="44"/>
        <end position="72"/>
    </location>
</feature>
<protein>
    <recommendedName>
        <fullName evidence="4">Secreted protein</fullName>
    </recommendedName>
</protein>
<evidence type="ECO:0000313" key="3">
    <source>
        <dbReference type="EMBL" id="MBW73187.1"/>
    </source>
</evidence>